<dbReference type="OrthoDB" id="4356994at2759"/>
<dbReference type="STRING" id="2512241.A0A553HR27"/>
<reference evidence="5" key="1">
    <citation type="submission" date="2019-06" db="EMBL/GenBank/DDBJ databases">
        <title>Draft genome sequence of the griseofulvin-producing fungus Xylaria cubensis strain G536.</title>
        <authorList>
            <person name="Mead M.E."/>
            <person name="Raja H.A."/>
            <person name="Steenwyk J.L."/>
            <person name="Knowles S.L."/>
            <person name="Oberlies N.H."/>
            <person name="Rokas A."/>
        </authorList>
    </citation>
    <scope>NUCLEOTIDE SEQUENCE [LARGE SCALE GENOMIC DNA]</scope>
    <source>
        <strain evidence="5">G536</strain>
    </source>
</reference>
<dbReference type="EMBL" id="VFLP01000056">
    <property type="protein sequence ID" value="TRX90418.1"/>
    <property type="molecule type" value="Genomic_DNA"/>
</dbReference>
<proteinExistence type="predicted"/>
<comment type="caution">
    <text evidence="4">The sequence shown here is derived from an EMBL/GenBank/DDBJ whole genome shotgun (WGS) entry which is preliminary data.</text>
</comment>
<protein>
    <recommendedName>
        <fullName evidence="3">Zn(2)-C6 fungal-type domain-containing protein</fullName>
    </recommendedName>
</protein>
<dbReference type="GO" id="GO:0008270">
    <property type="term" value="F:zinc ion binding"/>
    <property type="evidence" value="ECO:0007669"/>
    <property type="project" value="InterPro"/>
</dbReference>
<feature type="domain" description="Zn(2)-C6 fungal-type" evidence="3">
    <location>
        <begin position="36"/>
        <end position="66"/>
    </location>
</feature>
<dbReference type="SUPFAM" id="SSF57701">
    <property type="entry name" value="Zn2/Cys6 DNA-binding domain"/>
    <property type="match status" value="1"/>
</dbReference>
<accession>A0A553HR27</accession>
<gene>
    <name evidence="4" type="ORF">FHL15_008783</name>
</gene>
<keyword evidence="1" id="KW-0539">Nucleus</keyword>
<evidence type="ECO:0000313" key="4">
    <source>
        <dbReference type="EMBL" id="TRX90418.1"/>
    </source>
</evidence>
<dbReference type="CDD" id="cd00067">
    <property type="entry name" value="GAL4"/>
    <property type="match status" value="1"/>
</dbReference>
<keyword evidence="5" id="KW-1185">Reference proteome</keyword>
<dbReference type="Pfam" id="PF00172">
    <property type="entry name" value="Zn_clus"/>
    <property type="match status" value="1"/>
</dbReference>
<dbReference type="Gene3D" id="4.10.240.10">
    <property type="entry name" value="Zn(2)-C6 fungal-type DNA-binding domain"/>
    <property type="match status" value="1"/>
</dbReference>
<feature type="compositionally biased region" description="Polar residues" evidence="2">
    <location>
        <begin position="86"/>
        <end position="95"/>
    </location>
</feature>
<feature type="compositionally biased region" description="Polar residues" evidence="2">
    <location>
        <begin position="102"/>
        <end position="128"/>
    </location>
</feature>
<evidence type="ECO:0000256" key="1">
    <source>
        <dbReference type="ARBA" id="ARBA00023242"/>
    </source>
</evidence>
<feature type="region of interest" description="Disordered" evidence="2">
    <location>
        <begin position="68"/>
        <end position="129"/>
    </location>
</feature>
<dbReference type="AlphaFoldDB" id="A0A553HR27"/>
<dbReference type="SMART" id="SM00066">
    <property type="entry name" value="GAL4"/>
    <property type="match status" value="1"/>
</dbReference>
<evidence type="ECO:0000259" key="3">
    <source>
        <dbReference type="PROSITE" id="PS50048"/>
    </source>
</evidence>
<evidence type="ECO:0000256" key="2">
    <source>
        <dbReference type="SAM" id="MobiDB-lite"/>
    </source>
</evidence>
<dbReference type="InterPro" id="IPR036864">
    <property type="entry name" value="Zn2-C6_fun-type_DNA-bd_sf"/>
</dbReference>
<dbReference type="Proteomes" id="UP000319160">
    <property type="component" value="Unassembled WGS sequence"/>
</dbReference>
<dbReference type="PROSITE" id="PS50048">
    <property type="entry name" value="ZN2_CY6_FUNGAL_2"/>
    <property type="match status" value="1"/>
</dbReference>
<dbReference type="PROSITE" id="PS00463">
    <property type="entry name" value="ZN2_CY6_FUNGAL_1"/>
    <property type="match status" value="1"/>
</dbReference>
<organism evidence="4 5">
    <name type="scientific">Xylaria flabelliformis</name>
    <dbReference type="NCBI Taxonomy" id="2512241"/>
    <lineage>
        <taxon>Eukaryota</taxon>
        <taxon>Fungi</taxon>
        <taxon>Dikarya</taxon>
        <taxon>Ascomycota</taxon>
        <taxon>Pezizomycotina</taxon>
        <taxon>Sordariomycetes</taxon>
        <taxon>Xylariomycetidae</taxon>
        <taxon>Xylariales</taxon>
        <taxon>Xylariaceae</taxon>
        <taxon>Xylaria</taxon>
    </lineage>
</organism>
<evidence type="ECO:0000313" key="5">
    <source>
        <dbReference type="Proteomes" id="UP000319160"/>
    </source>
</evidence>
<sequence>MFGTLRYNRSSDEAYSLEATDAPFAKKRQGVPARTACASCRERKAKCTGEEYGCQRCLARNIECRYPSTQRKRPGSTLNEEIRRGTPTTRGSLGSTEEDDTITTTPFSSTLLNSQSRHSQPTTITTDPLSGDVYPDAELGFCPDLNFPFDFQTSADFASDLPSPSDEPSDGGFSSTRFPKLLSGTERISGNSNSRFHASSRSREYRYNNVQSCLCFSLAMCTHEAIEVNLVHGLQDQSATAETLLQHMKTCLADCEALLHCNACRTKSEFVMLILSMCEKIACSLEDAYALLLPSAPCRKDLSSDKADRSRMRGIGSGASWTRHPVNTTETFGSGITSVPVAFPARREPVVNEVDNIREPGDRTRWREEGEIGGDHPSVRRRLKIGFWQLDDDDETHVLRGLLVARIGKFATLLETLRDVVGKHQWPVHKNLTWTLQGRFEDAFNTI</sequence>
<dbReference type="GO" id="GO:0000981">
    <property type="term" value="F:DNA-binding transcription factor activity, RNA polymerase II-specific"/>
    <property type="evidence" value="ECO:0007669"/>
    <property type="project" value="InterPro"/>
</dbReference>
<dbReference type="InterPro" id="IPR001138">
    <property type="entry name" value="Zn2Cys6_DnaBD"/>
</dbReference>
<name>A0A553HR27_9PEZI</name>